<evidence type="ECO:0000313" key="2">
    <source>
        <dbReference type="Proteomes" id="UP001175228"/>
    </source>
</evidence>
<proteinExistence type="predicted"/>
<evidence type="ECO:0000313" key="1">
    <source>
        <dbReference type="EMBL" id="KAK0489705.1"/>
    </source>
</evidence>
<organism evidence="1 2">
    <name type="scientific">Armillaria luteobubalina</name>
    <dbReference type="NCBI Taxonomy" id="153913"/>
    <lineage>
        <taxon>Eukaryota</taxon>
        <taxon>Fungi</taxon>
        <taxon>Dikarya</taxon>
        <taxon>Basidiomycota</taxon>
        <taxon>Agaricomycotina</taxon>
        <taxon>Agaricomycetes</taxon>
        <taxon>Agaricomycetidae</taxon>
        <taxon>Agaricales</taxon>
        <taxon>Marasmiineae</taxon>
        <taxon>Physalacriaceae</taxon>
        <taxon>Armillaria</taxon>
    </lineage>
</organism>
<protein>
    <submittedName>
        <fullName evidence="1">Uncharacterized protein</fullName>
    </submittedName>
</protein>
<accession>A0AA39URH8</accession>
<name>A0AA39URH8_9AGAR</name>
<reference evidence="1" key="1">
    <citation type="submission" date="2023-06" db="EMBL/GenBank/DDBJ databases">
        <authorList>
            <consortium name="Lawrence Berkeley National Laboratory"/>
            <person name="Ahrendt S."/>
            <person name="Sahu N."/>
            <person name="Indic B."/>
            <person name="Wong-Bajracharya J."/>
            <person name="Merenyi Z."/>
            <person name="Ke H.-M."/>
            <person name="Monk M."/>
            <person name="Kocsube S."/>
            <person name="Drula E."/>
            <person name="Lipzen A."/>
            <person name="Balint B."/>
            <person name="Henrissat B."/>
            <person name="Andreopoulos B."/>
            <person name="Martin F.M."/>
            <person name="Harder C.B."/>
            <person name="Rigling D."/>
            <person name="Ford K.L."/>
            <person name="Foster G.D."/>
            <person name="Pangilinan J."/>
            <person name="Papanicolaou A."/>
            <person name="Barry K."/>
            <person name="LaButti K."/>
            <person name="Viragh M."/>
            <person name="Koriabine M."/>
            <person name="Yan M."/>
            <person name="Riley R."/>
            <person name="Champramary S."/>
            <person name="Plett K.L."/>
            <person name="Tsai I.J."/>
            <person name="Slot J."/>
            <person name="Sipos G."/>
            <person name="Plett J."/>
            <person name="Nagy L.G."/>
            <person name="Grigoriev I.V."/>
        </authorList>
    </citation>
    <scope>NUCLEOTIDE SEQUENCE</scope>
    <source>
        <strain evidence="1">HWK02</strain>
    </source>
</reference>
<keyword evidence="2" id="KW-1185">Reference proteome</keyword>
<dbReference type="AlphaFoldDB" id="A0AA39URH8"/>
<sequence>MYALPVPVRVCRAIDYDRDSSSVREKMVTHPSLFFSTLNPAYMRLVCEILSGVVGRSNLIAKPGIQTKPNLDFYLSLTSKEEESSTRQFEKTIRIALTPPWATTQPYLPLPTSAYPRLREHPGSIQDDTLRAQSSGTAEYIDKQHRVVEALDVDESPEETLPAVLLPGRCDGGVHLEVEVMREKVCKDLVTEGELDTVFARRIFGEESEEQYLERQETRELATLNEDEVLRRQTCPILASSSASKRMSHTSKSSISPTNLLCPSGLARNNELFPPDVPFTSPRAQIVHQR</sequence>
<gene>
    <name evidence="1" type="ORF">EDD18DRAFT_1334935</name>
</gene>
<dbReference type="Proteomes" id="UP001175228">
    <property type="component" value="Unassembled WGS sequence"/>
</dbReference>
<dbReference type="EMBL" id="JAUEPU010000037">
    <property type="protein sequence ID" value="KAK0489705.1"/>
    <property type="molecule type" value="Genomic_DNA"/>
</dbReference>
<comment type="caution">
    <text evidence="1">The sequence shown here is derived from an EMBL/GenBank/DDBJ whole genome shotgun (WGS) entry which is preliminary data.</text>
</comment>